<sequence>MKEKKPHLVFIPYPAQGHINPMMQLAKLLHSRGFFITFVNTDFAHKRLSESRGPDSLDCLDGFRFETISDDKPLSAGEVIQDAQAFCKSIQENCVEPLRGLLRKFHGTSDGPGVTCIIWDRYMTFTLQIAQELEIPEVTFCPTAACTFMAIVHYSELIRRGVAPLKDESYMSNGYLDTTIDWIPGMKEIRLRDLPSFIRTTDPDDFFLNYAVNAAKIALKASAIIFNTFDDLEHEVLHAIQSMFFPRMYTIGPLLLQSRLLPDNELKSVKSSMWKEEENCLKWLDSHEASSIIYVNFGSITVITEQQLMEFGWGIANSNHPFLWVIRPDLVTGGHKNLPQDLMDEIEGREPANPPLPPQQSFANLFSPPEPNKPFFPTSSSSSFLSNPANYPLPSWIIGKPALTIPQSMLTSSKESFSNAIIGRFIGRCPSIEWVEDKAKLWTISRPCMVSLTKRGFFIFRFNSPEDKAFILSLSPISLDKRKVLFLPWTLGQEETALPSSAPVWIRLSGLPYHCWSQNIILSLANSIGQTIELDNITMAQRILTFARVLVNIDLSKPKPSSILINLHGKRELEITVDYEHCPCPICLSPVHSQKTCPSSTPLGPSIKQLASKPASLGSASPQPMPSVLVLPGSDPALNPSIPRLNHSPPDPLVNSIVPNHPLGSSTISNSSPSDPTPNIVLLPNSNQCPPPPLLLLESSSRLPIIHPTSFPTNAPPIPLDQPPIPSQLTLNSITPILPPRPPPKHTPALSLKTTTPKPTPPSLNDLPNDVISVILQKSSIPTIDISNPFSILESCTFADPTLNPSTFARNLQAYSESSTSSDLPPGFEPPIKPSTPPQAEQDSPQEVDRLPTQPSPPSLDPKAPRTLSMAPAFGRKFIVWLTTFIKGAPGSSLMVRKSTSGTTTGLKVNPYLIVSLLCISPQIKDFLPYTN</sequence>
<dbReference type="Proteomes" id="UP001234297">
    <property type="component" value="Chromosome 8"/>
</dbReference>
<name>A0ACC2LHH2_PERAE</name>
<evidence type="ECO:0000313" key="2">
    <source>
        <dbReference type="Proteomes" id="UP001234297"/>
    </source>
</evidence>
<comment type="caution">
    <text evidence="1">The sequence shown here is derived from an EMBL/GenBank/DDBJ whole genome shotgun (WGS) entry which is preliminary data.</text>
</comment>
<protein>
    <submittedName>
        <fullName evidence="1">Uncharacterized protein</fullName>
    </submittedName>
</protein>
<organism evidence="1 2">
    <name type="scientific">Persea americana</name>
    <name type="common">Avocado</name>
    <dbReference type="NCBI Taxonomy" id="3435"/>
    <lineage>
        <taxon>Eukaryota</taxon>
        <taxon>Viridiplantae</taxon>
        <taxon>Streptophyta</taxon>
        <taxon>Embryophyta</taxon>
        <taxon>Tracheophyta</taxon>
        <taxon>Spermatophyta</taxon>
        <taxon>Magnoliopsida</taxon>
        <taxon>Magnoliidae</taxon>
        <taxon>Laurales</taxon>
        <taxon>Lauraceae</taxon>
        <taxon>Persea</taxon>
    </lineage>
</organism>
<evidence type="ECO:0000313" key="1">
    <source>
        <dbReference type="EMBL" id="KAJ8632552.1"/>
    </source>
</evidence>
<accession>A0ACC2LHH2</accession>
<proteinExistence type="predicted"/>
<dbReference type="EMBL" id="CM056816">
    <property type="protein sequence ID" value="KAJ8632552.1"/>
    <property type="molecule type" value="Genomic_DNA"/>
</dbReference>
<gene>
    <name evidence="1" type="ORF">MRB53_025888</name>
</gene>
<keyword evidence="2" id="KW-1185">Reference proteome</keyword>
<reference evidence="1 2" key="1">
    <citation type="journal article" date="2022" name="Hortic Res">
        <title>A haplotype resolved chromosomal level avocado genome allows analysis of novel avocado genes.</title>
        <authorList>
            <person name="Nath O."/>
            <person name="Fletcher S.J."/>
            <person name="Hayward A."/>
            <person name="Shaw L.M."/>
            <person name="Masouleh A.K."/>
            <person name="Furtado A."/>
            <person name="Henry R.J."/>
            <person name="Mitter N."/>
        </authorList>
    </citation>
    <scope>NUCLEOTIDE SEQUENCE [LARGE SCALE GENOMIC DNA]</scope>
    <source>
        <strain evidence="2">cv. Hass</strain>
    </source>
</reference>